<gene>
    <name evidence="1" type="ORF">S01H1_71636</name>
</gene>
<dbReference type="AlphaFoldDB" id="X0WEX0"/>
<name>X0WEX0_9ZZZZ</name>
<protein>
    <submittedName>
        <fullName evidence="1">Uncharacterized protein</fullName>
    </submittedName>
</protein>
<sequence>MKELGAKTYTFVLQQGTSNFPSDEMVKCSDFDSSTLSFGVMKGKERRRLHAKMICLKVKRRWFLMAGSANFTHAALSGSSQTRDYANVEAVVLTETDQDFVKSFFLGDYEYKITKLKRISTISVSPPEDVDAVCAKSLDDAVRGMVRKYGMQNWQISVSLSDKAMVLGPTGARIVFDSLDPKGLQGEIFSEGKIIFSIGTHQLRSFLDKSRAFRVLLEFPQGEKECGRYWLAASNVANQAMLSV</sequence>
<reference evidence="1" key="1">
    <citation type="journal article" date="2014" name="Front. Microbiol.">
        <title>High frequency of phylogenetically diverse reductive dehalogenase-homologous genes in deep subseafloor sedimentary metagenomes.</title>
        <authorList>
            <person name="Kawai M."/>
            <person name="Futagami T."/>
            <person name="Toyoda A."/>
            <person name="Takaki Y."/>
            <person name="Nishi S."/>
            <person name="Hori S."/>
            <person name="Arai W."/>
            <person name="Tsubouchi T."/>
            <person name="Morono Y."/>
            <person name="Uchiyama I."/>
            <person name="Ito T."/>
            <person name="Fujiyama A."/>
            <person name="Inagaki F."/>
            <person name="Takami H."/>
        </authorList>
    </citation>
    <scope>NUCLEOTIDE SEQUENCE</scope>
    <source>
        <strain evidence="1">Expedition CK06-06</strain>
    </source>
</reference>
<proteinExistence type="predicted"/>
<comment type="caution">
    <text evidence="1">The sequence shown here is derived from an EMBL/GenBank/DDBJ whole genome shotgun (WGS) entry which is preliminary data.</text>
</comment>
<accession>X0WEX0</accession>
<organism evidence="1">
    <name type="scientific">marine sediment metagenome</name>
    <dbReference type="NCBI Taxonomy" id="412755"/>
    <lineage>
        <taxon>unclassified sequences</taxon>
        <taxon>metagenomes</taxon>
        <taxon>ecological metagenomes</taxon>
    </lineage>
</organism>
<dbReference type="EMBL" id="BARS01047714">
    <property type="protein sequence ID" value="GAG29215.1"/>
    <property type="molecule type" value="Genomic_DNA"/>
</dbReference>
<evidence type="ECO:0000313" key="1">
    <source>
        <dbReference type="EMBL" id="GAG29215.1"/>
    </source>
</evidence>
<feature type="non-terminal residue" evidence="1">
    <location>
        <position position="244"/>
    </location>
</feature>
<dbReference type="Gene3D" id="3.30.870.10">
    <property type="entry name" value="Endonuclease Chain A"/>
    <property type="match status" value="1"/>
</dbReference>